<reference evidence="2 3" key="1">
    <citation type="journal article" date="2018" name="Nat. Ecol. Evol.">
        <title>Shark genomes provide insights into elasmobranch evolution and the origin of vertebrates.</title>
        <authorList>
            <person name="Hara Y"/>
            <person name="Yamaguchi K"/>
            <person name="Onimaru K"/>
            <person name="Kadota M"/>
            <person name="Koyanagi M"/>
            <person name="Keeley SD"/>
            <person name="Tatsumi K"/>
            <person name="Tanaka K"/>
            <person name="Motone F"/>
            <person name="Kageyama Y"/>
            <person name="Nozu R"/>
            <person name="Adachi N"/>
            <person name="Nishimura O"/>
            <person name="Nakagawa R"/>
            <person name="Tanegashima C"/>
            <person name="Kiyatake I"/>
            <person name="Matsumoto R"/>
            <person name="Murakumo K"/>
            <person name="Nishida K"/>
            <person name="Terakita A"/>
            <person name="Kuratani S"/>
            <person name="Sato K"/>
            <person name="Hyodo S Kuraku.S."/>
        </authorList>
    </citation>
    <scope>NUCLEOTIDE SEQUENCE [LARGE SCALE GENOMIC DNA]</scope>
</reference>
<dbReference type="EMBL" id="BEZZ01000026">
    <property type="protein sequence ID" value="GCC23296.1"/>
    <property type="molecule type" value="Genomic_DNA"/>
</dbReference>
<feature type="compositionally biased region" description="Basic and acidic residues" evidence="1">
    <location>
        <begin position="38"/>
        <end position="55"/>
    </location>
</feature>
<proteinExistence type="predicted"/>
<accession>A0A401RYS8</accession>
<evidence type="ECO:0000313" key="3">
    <source>
        <dbReference type="Proteomes" id="UP000287033"/>
    </source>
</evidence>
<dbReference type="AlphaFoldDB" id="A0A401RYS8"/>
<name>A0A401RYS8_CHIPU</name>
<evidence type="ECO:0000256" key="1">
    <source>
        <dbReference type="SAM" id="MobiDB-lite"/>
    </source>
</evidence>
<comment type="caution">
    <text evidence="2">The sequence shown here is derived from an EMBL/GenBank/DDBJ whole genome shotgun (WGS) entry which is preliminary data.</text>
</comment>
<gene>
    <name evidence="2" type="ORF">chiPu_0001690</name>
</gene>
<organism evidence="2 3">
    <name type="scientific">Chiloscyllium punctatum</name>
    <name type="common">Brownbanded bambooshark</name>
    <name type="synonym">Hemiscyllium punctatum</name>
    <dbReference type="NCBI Taxonomy" id="137246"/>
    <lineage>
        <taxon>Eukaryota</taxon>
        <taxon>Metazoa</taxon>
        <taxon>Chordata</taxon>
        <taxon>Craniata</taxon>
        <taxon>Vertebrata</taxon>
        <taxon>Chondrichthyes</taxon>
        <taxon>Elasmobranchii</taxon>
        <taxon>Galeomorphii</taxon>
        <taxon>Galeoidea</taxon>
        <taxon>Orectolobiformes</taxon>
        <taxon>Hemiscylliidae</taxon>
        <taxon>Chiloscyllium</taxon>
    </lineage>
</organism>
<protein>
    <submittedName>
        <fullName evidence="2">Uncharacterized protein</fullName>
    </submittedName>
</protein>
<dbReference type="Proteomes" id="UP000287033">
    <property type="component" value="Unassembled WGS sequence"/>
</dbReference>
<keyword evidence="3" id="KW-1185">Reference proteome</keyword>
<feature type="region of interest" description="Disordered" evidence="1">
    <location>
        <begin position="34"/>
        <end position="74"/>
    </location>
</feature>
<sequence>MLHSIWLLDWPGMFQHRLTGTRKALQSATPCVQIRAQGKRERARKSASERRERAAQETVSTGNPFDSKLGSHPTPHPLPRYLLLGTPLLMPKRLVLTRLAIAPSNVRLVPVKAKGSVCEQIIPHERRRTGRRE</sequence>
<evidence type="ECO:0000313" key="2">
    <source>
        <dbReference type="EMBL" id="GCC23296.1"/>
    </source>
</evidence>